<proteinExistence type="predicted"/>
<dbReference type="EMBL" id="CAOF01000140">
    <property type="protein sequence ID" value="CCO48216.1"/>
    <property type="molecule type" value="Genomic_DNA"/>
</dbReference>
<evidence type="ECO:0000313" key="1">
    <source>
        <dbReference type="EMBL" id="CCO48216.1"/>
    </source>
</evidence>
<gene>
    <name evidence="1" type="ORF">VIBNISOn1_480015</name>
</gene>
<protein>
    <submittedName>
        <fullName evidence="1">Uncharacterized protein</fullName>
    </submittedName>
</protein>
<sequence>MLKDDLLLEEFLFEEEPESSLPPPHAESDAAIATIRNFFMEYLALA</sequence>
<accession>A0AAV2VUA2</accession>
<organism evidence="1 2">
    <name type="scientific">Vibrio nigripulchritudo SOn1</name>
    <dbReference type="NCBI Taxonomy" id="1238450"/>
    <lineage>
        <taxon>Bacteria</taxon>
        <taxon>Pseudomonadati</taxon>
        <taxon>Pseudomonadota</taxon>
        <taxon>Gammaproteobacteria</taxon>
        <taxon>Vibrionales</taxon>
        <taxon>Vibrionaceae</taxon>
        <taxon>Vibrio</taxon>
    </lineage>
</organism>
<evidence type="ECO:0000313" key="2">
    <source>
        <dbReference type="Proteomes" id="UP000018211"/>
    </source>
</evidence>
<reference evidence="1 2" key="1">
    <citation type="journal article" date="2013" name="ISME J.">
        <title>Comparative genomics of pathogenic lineages of Vibrio nigripulchritudo identifies virulence-associated traits.</title>
        <authorList>
            <person name="Goudenege D."/>
            <person name="Labreuche Y."/>
            <person name="Krin E."/>
            <person name="Ansquer D."/>
            <person name="Mangenot S."/>
            <person name="Calteau A."/>
            <person name="Medigue C."/>
            <person name="Mazel D."/>
            <person name="Polz M.F."/>
            <person name="Le Roux F."/>
        </authorList>
    </citation>
    <scope>NUCLEOTIDE SEQUENCE [LARGE SCALE GENOMIC DNA]</scope>
    <source>
        <strain evidence="1 2">SOn1</strain>
    </source>
</reference>
<name>A0AAV2VUA2_9VIBR</name>
<dbReference type="AlphaFoldDB" id="A0AAV2VUA2"/>
<comment type="caution">
    <text evidence="1">The sequence shown here is derived from an EMBL/GenBank/DDBJ whole genome shotgun (WGS) entry which is preliminary data.</text>
</comment>
<dbReference type="Proteomes" id="UP000018211">
    <property type="component" value="Unassembled WGS sequence"/>
</dbReference>